<sequence length="96" mass="10977">FPDKHTIGIFVTSLSGGYVERAQLWAEGSNIPILLTSIWNLEQVLLNLPWNPYAINEESLQKMMEESLKLAYRQEDRTKSIKQKVGLDVSGYHTLI</sequence>
<feature type="non-terminal residue" evidence="1">
    <location>
        <position position="96"/>
    </location>
</feature>
<dbReference type="AlphaFoldDB" id="A0A9N9HZC4"/>
<name>A0A9N9HZC4_9GLOM</name>
<dbReference type="Proteomes" id="UP000789508">
    <property type="component" value="Unassembled WGS sequence"/>
</dbReference>
<dbReference type="OrthoDB" id="2396581at2759"/>
<dbReference type="EMBL" id="CAJVPS010023720">
    <property type="protein sequence ID" value="CAG8714321.1"/>
    <property type="molecule type" value="Genomic_DNA"/>
</dbReference>
<organism evidence="1 2">
    <name type="scientific">Ambispora leptoticha</name>
    <dbReference type="NCBI Taxonomy" id="144679"/>
    <lineage>
        <taxon>Eukaryota</taxon>
        <taxon>Fungi</taxon>
        <taxon>Fungi incertae sedis</taxon>
        <taxon>Mucoromycota</taxon>
        <taxon>Glomeromycotina</taxon>
        <taxon>Glomeromycetes</taxon>
        <taxon>Archaeosporales</taxon>
        <taxon>Ambisporaceae</taxon>
        <taxon>Ambispora</taxon>
    </lineage>
</organism>
<evidence type="ECO:0000313" key="2">
    <source>
        <dbReference type="Proteomes" id="UP000789508"/>
    </source>
</evidence>
<proteinExistence type="predicted"/>
<keyword evidence="2" id="KW-1185">Reference proteome</keyword>
<evidence type="ECO:0000313" key="1">
    <source>
        <dbReference type="EMBL" id="CAG8714321.1"/>
    </source>
</evidence>
<accession>A0A9N9HZC4</accession>
<protein>
    <submittedName>
        <fullName evidence="1">13125_t:CDS:1</fullName>
    </submittedName>
</protein>
<comment type="caution">
    <text evidence="1">The sequence shown here is derived from an EMBL/GenBank/DDBJ whole genome shotgun (WGS) entry which is preliminary data.</text>
</comment>
<gene>
    <name evidence="1" type="ORF">ALEPTO_LOCUS12012</name>
</gene>
<reference evidence="1" key="1">
    <citation type="submission" date="2021-06" db="EMBL/GenBank/DDBJ databases">
        <authorList>
            <person name="Kallberg Y."/>
            <person name="Tangrot J."/>
            <person name="Rosling A."/>
        </authorList>
    </citation>
    <scope>NUCLEOTIDE SEQUENCE</scope>
    <source>
        <strain evidence="1">FL130A</strain>
    </source>
</reference>
<feature type="non-terminal residue" evidence="1">
    <location>
        <position position="1"/>
    </location>
</feature>